<dbReference type="Proteomes" id="UP000005939">
    <property type="component" value="Unassembled WGS sequence"/>
</dbReference>
<comment type="caution">
    <text evidence="1">The sequence shown here is derived from an EMBL/GenBank/DDBJ whole genome shotgun (WGS) entry which is preliminary data.</text>
</comment>
<evidence type="ECO:0000313" key="1">
    <source>
        <dbReference type="EMBL" id="EHD14882.1"/>
    </source>
</evidence>
<gene>
    <name evidence="1" type="ORF">CIN_08150</name>
</gene>
<dbReference type="EMBL" id="AGFR01000003">
    <property type="protein sequence ID" value="EHD14882.1"/>
    <property type="molecule type" value="Genomic_DNA"/>
</dbReference>
<protein>
    <submittedName>
        <fullName evidence="1">Uncharacterized protein</fullName>
    </submittedName>
</protein>
<dbReference type="STRING" id="1088868.CIN_08150"/>
<evidence type="ECO:0000313" key="2">
    <source>
        <dbReference type="Proteomes" id="UP000005939"/>
    </source>
</evidence>
<reference evidence="1 2" key="1">
    <citation type="submission" date="2011-10" db="EMBL/GenBank/DDBJ databases">
        <title>Genome Sequence of Commensalibacter intestini A911, isolated from Drosophila gut.</title>
        <authorList>
            <person name="Lee W.-J."/>
            <person name="Kim E.-K."/>
        </authorList>
    </citation>
    <scope>NUCLEOTIDE SEQUENCE [LARGE SCALE GENOMIC DNA]</scope>
    <source>
        <strain evidence="1 2">A911</strain>
    </source>
</reference>
<proteinExistence type="predicted"/>
<accession>G6EZE5</accession>
<organism evidence="1 2">
    <name type="scientific">Commensalibacter intestini A911</name>
    <dbReference type="NCBI Taxonomy" id="1088868"/>
    <lineage>
        <taxon>Bacteria</taxon>
        <taxon>Pseudomonadati</taxon>
        <taxon>Pseudomonadota</taxon>
        <taxon>Alphaproteobacteria</taxon>
        <taxon>Acetobacterales</taxon>
        <taxon>Acetobacteraceae</taxon>
    </lineage>
</organism>
<sequence>MSFCTIKAIRAGSLGSIGDGRPVATLQNAQALVQIFPKIITVAWRFVQHSPIFGQAASVHTVLS</sequence>
<name>G6EZE5_9PROT</name>
<dbReference type="AlphaFoldDB" id="G6EZE5"/>